<keyword evidence="6" id="KW-1133">Transmembrane helix</keyword>
<dbReference type="PANTHER" id="PTHR43390">
    <property type="entry name" value="SIGNAL PEPTIDASE I"/>
    <property type="match status" value="1"/>
</dbReference>
<evidence type="ECO:0000313" key="7">
    <source>
        <dbReference type="EMBL" id="BBH20786.1"/>
    </source>
</evidence>
<dbReference type="GO" id="GO:0009003">
    <property type="term" value="F:signal peptidase activity"/>
    <property type="evidence" value="ECO:0007669"/>
    <property type="project" value="UniProtKB-EC"/>
</dbReference>
<dbReference type="PRINTS" id="PR00727">
    <property type="entry name" value="LEADERPTASE"/>
</dbReference>
<dbReference type="RefSeq" id="WP_232016350.1">
    <property type="nucleotide sequence ID" value="NZ_AP019308.1"/>
</dbReference>
<feature type="transmembrane region" description="Helical" evidence="6">
    <location>
        <begin position="21"/>
        <end position="43"/>
    </location>
</feature>
<dbReference type="GO" id="GO:0004252">
    <property type="term" value="F:serine-type endopeptidase activity"/>
    <property type="evidence" value="ECO:0007669"/>
    <property type="project" value="InterPro"/>
</dbReference>
<dbReference type="Proteomes" id="UP000275368">
    <property type="component" value="Chromosome"/>
</dbReference>
<keyword evidence="6" id="KW-0812">Transmembrane</keyword>
<protein>
    <recommendedName>
        <fullName evidence="4 6">Signal peptidase I</fullName>
        <ecNumber evidence="4 6">3.4.21.89</ecNumber>
    </recommendedName>
</protein>
<proteinExistence type="inferred from homology"/>
<keyword evidence="8" id="KW-1185">Reference proteome</keyword>
<dbReference type="GO" id="GO:0006465">
    <property type="term" value="P:signal peptide processing"/>
    <property type="evidence" value="ECO:0007669"/>
    <property type="project" value="InterPro"/>
</dbReference>
<dbReference type="AlphaFoldDB" id="A0A3G9IQX7"/>
<name>A0A3G9IQX7_9BACL</name>
<keyword evidence="6" id="KW-0472">Membrane</keyword>
<dbReference type="EC" id="3.4.21.89" evidence="4 6"/>
<dbReference type="CDD" id="cd06530">
    <property type="entry name" value="S26_SPase_I"/>
    <property type="match status" value="1"/>
</dbReference>
<evidence type="ECO:0000256" key="5">
    <source>
        <dbReference type="ARBA" id="ARBA00022801"/>
    </source>
</evidence>
<dbReference type="InterPro" id="IPR036286">
    <property type="entry name" value="LexA/Signal_pep-like_sf"/>
</dbReference>
<evidence type="ECO:0000256" key="1">
    <source>
        <dbReference type="ARBA" id="ARBA00000677"/>
    </source>
</evidence>
<dbReference type="Gene3D" id="2.10.109.10">
    <property type="entry name" value="Umud Fragment, subunit A"/>
    <property type="match status" value="1"/>
</dbReference>
<dbReference type="PANTHER" id="PTHR43390:SF1">
    <property type="entry name" value="CHLOROPLAST PROCESSING PEPTIDASE"/>
    <property type="match status" value="1"/>
</dbReference>
<gene>
    <name evidence="7" type="ORF">Back11_21310</name>
</gene>
<dbReference type="Pfam" id="PF10502">
    <property type="entry name" value="Peptidase_S26"/>
    <property type="match status" value="1"/>
</dbReference>
<reference evidence="7 8" key="1">
    <citation type="submission" date="2018-11" db="EMBL/GenBank/DDBJ databases">
        <title>Complete genome sequence of Paenibacillus baekrokdamisoli strain KCTC 33723.</title>
        <authorList>
            <person name="Kang S.W."/>
            <person name="Lee K.C."/>
            <person name="Kim K.K."/>
            <person name="Kim J.S."/>
            <person name="Kim D.S."/>
            <person name="Ko S.H."/>
            <person name="Yang S.H."/>
            <person name="Lee J.S."/>
        </authorList>
    </citation>
    <scope>NUCLEOTIDE SEQUENCE [LARGE SCALE GENOMIC DNA]</scope>
    <source>
        <strain evidence="7 8">KCTC 33723</strain>
    </source>
</reference>
<dbReference type="InterPro" id="IPR019757">
    <property type="entry name" value="Pept_S26A_signal_pept_1_Lys-AS"/>
</dbReference>
<dbReference type="SUPFAM" id="SSF51306">
    <property type="entry name" value="LexA/Signal peptidase"/>
    <property type="match status" value="1"/>
</dbReference>
<keyword evidence="5 6" id="KW-0378">Hydrolase</keyword>
<evidence type="ECO:0000256" key="6">
    <source>
        <dbReference type="RuleBase" id="RU362042"/>
    </source>
</evidence>
<dbReference type="EMBL" id="AP019308">
    <property type="protein sequence ID" value="BBH20786.1"/>
    <property type="molecule type" value="Genomic_DNA"/>
</dbReference>
<evidence type="ECO:0000256" key="4">
    <source>
        <dbReference type="ARBA" id="ARBA00013208"/>
    </source>
</evidence>
<dbReference type="PROSITE" id="PS00761">
    <property type="entry name" value="SPASE_I_3"/>
    <property type="match status" value="1"/>
</dbReference>
<dbReference type="PROSITE" id="PS00760">
    <property type="entry name" value="SPASE_I_2"/>
    <property type="match status" value="1"/>
</dbReference>
<dbReference type="NCBIfam" id="TIGR02227">
    <property type="entry name" value="sigpep_I_bact"/>
    <property type="match status" value="1"/>
</dbReference>
<comment type="subcellular location">
    <subcellularLocation>
        <location evidence="2">Cell membrane</location>
        <topology evidence="2">Single-pass type II membrane protein</topology>
    </subcellularLocation>
    <subcellularLocation>
        <location evidence="6">Membrane</location>
        <topology evidence="6">Single-pass type II membrane protein</topology>
    </subcellularLocation>
</comment>
<dbReference type="GO" id="GO:0005886">
    <property type="term" value="C:plasma membrane"/>
    <property type="evidence" value="ECO:0007669"/>
    <property type="project" value="UniProtKB-SubCell"/>
</dbReference>
<dbReference type="KEGG" id="pbk:Back11_21310"/>
<dbReference type="InterPro" id="IPR000223">
    <property type="entry name" value="Pept_S26A_signal_pept_1"/>
</dbReference>
<organism evidence="7 8">
    <name type="scientific">Paenibacillus baekrokdamisoli</name>
    <dbReference type="NCBI Taxonomy" id="1712516"/>
    <lineage>
        <taxon>Bacteria</taxon>
        <taxon>Bacillati</taxon>
        <taxon>Bacillota</taxon>
        <taxon>Bacilli</taxon>
        <taxon>Bacillales</taxon>
        <taxon>Paenibacillaceae</taxon>
        <taxon>Paenibacillus</taxon>
    </lineage>
</organism>
<dbReference type="InterPro" id="IPR019758">
    <property type="entry name" value="Pept_S26A_signal_pept_1_CS"/>
</dbReference>
<evidence type="ECO:0000256" key="2">
    <source>
        <dbReference type="ARBA" id="ARBA00004401"/>
    </source>
</evidence>
<dbReference type="InterPro" id="IPR019533">
    <property type="entry name" value="Peptidase_S26"/>
</dbReference>
<accession>A0A3G9IQX7</accession>
<evidence type="ECO:0000256" key="3">
    <source>
        <dbReference type="ARBA" id="ARBA00009370"/>
    </source>
</evidence>
<comment type="catalytic activity">
    <reaction evidence="1 6">
        <text>Cleavage of hydrophobic, N-terminal signal or leader sequences from secreted and periplasmic proteins.</text>
        <dbReference type="EC" id="3.4.21.89"/>
    </reaction>
</comment>
<keyword evidence="6" id="KW-0645">Protease</keyword>
<comment type="similarity">
    <text evidence="3 6">Belongs to the peptidase S26 family.</text>
</comment>
<evidence type="ECO:0000313" key="8">
    <source>
        <dbReference type="Proteomes" id="UP000275368"/>
    </source>
</evidence>
<sequence>MMNTEQQQETIRKKKSWGRELRDWAVSLSIAIVVALLIQNYAFAQTEVRNISMQHTLVEGQRLIEDKISYHFEKPNRGDIVIIDGPESDIRLIKRVIGLPGDKLEIKNGVVFINGEALIETYIKGSTFPNGMSVPFIVPADKVFVMGDNREHSEDSRALGPIAISSLEGRAIFRLWPLQKFGKLE</sequence>